<comment type="caution">
    <text evidence="9">The sequence shown here is derived from an EMBL/GenBank/DDBJ whole genome shotgun (WGS) entry which is preliminary data.</text>
</comment>
<evidence type="ECO:0000256" key="2">
    <source>
        <dbReference type="ARBA" id="ARBA00022723"/>
    </source>
</evidence>
<dbReference type="GO" id="GO:0005763">
    <property type="term" value="C:mitochondrial small ribosomal subunit"/>
    <property type="evidence" value="ECO:0007669"/>
    <property type="project" value="TreeGrafter"/>
</dbReference>
<dbReference type="Pfam" id="PF09243">
    <property type="entry name" value="Rsm22"/>
    <property type="match status" value="1"/>
</dbReference>
<sequence length="509" mass="58934">MCEGTTQNDDISFLLEHWLNFSRVANLSTRKQNFAKVEFYLEGLRERPSNFLDFFRNYGSRPRLSTEINQDVLDSIEKGDYKPKRHAGIIKTISSTLPKPVIDNIHAALKDQPLKALAAQGIKLNQYLNSRHLPCEEDELINRHEQAALHVEKKYNIPSDITEEEKRDFRKRFEKQILRQLQQKTYMWKAINYNDHRSKVYLIGRSSAEYAVLSRIFNEMKLRLPDFEPKSLFDFGSGVGTVTWAANQFWENSLQEYFCIDASASMNELANLVLNGKQAAENPGKGYFYRQFLPASHTLKYDLVVSAFSLFELPNLKSRLETILNLWKKTQGYLIVVEQGTNAGFQIINEVRDFILEFYNNEENALQPAAHVFAPCPHDKPCPRFAEDYTPCNFEVPYSNPFYPSTGILREKFSYVVLKKGFRPEDDLQWPRLVRPVLPRARHVVCRMCTSAGRLEEIIFTAAKHGKVTYKCARASHWGDLLPIEVKQPSESENDNEDETKCFDEKDKT</sequence>
<organism evidence="9 10">
    <name type="scientific">Gryllus longicercus</name>
    <dbReference type="NCBI Taxonomy" id="2509291"/>
    <lineage>
        <taxon>Eukaryota</taxon>
        <taxon>Metazoa</taxon>
        <taxon>Ecdysozoa</taxon>
        <taxon>Arthropoda</taxon>
        <taxon>Hexapoda</taxon>
        <taxon>Insecta</taxon>
        <taxon>Pterygota</taxon>
        <taxon>Neoptera</taxon>
        <taxon>Polyneoptera</taxon>
        <taxon>Orthoptera</taxon>
        <taxon>Ensifera</taxon>
        <taxon>Gryllidea</taxon>
        <taxon>Grylloidea</taxon>
        <taxon>Gryllidae</taxon>
        <taxon>Gryllinae</taxon>
        <taxon>Gryllus</taxon>
    </lineage>
</organism>
<accession>A0AAN9VG54</accession>
<dbReference type="PANTHER" id="PTHR13184:SF5">
    <property type="entry name" value="METHYLTRANSFERASE-LIKE PROTEIN 17, MITOCHONDRIAL"/>
    <property type="match status" value="1"/>
</dbReference>
<dbReference type="EMBL" id="JAZDUA010000342">
    <property type="protein sequence ID" value="KAK7794216.1"/>
    <property type="molecule type" value="Genomic_DNA"/>
</dbReference>
<protein>
    <recommendedName>
        <fullName evidence="11">Methyltransferase-like protein 17, mitochondrial</fullName>
    </recommendedName>
</protein>
<keyword evidence="5" id="KW-0411">Iron-sulfur</keyword>
<dbReference type="Gene3D" id="3.40.50.150">
    <property type="entry name" value="Vaccinia Virus protein VP39"/>
    <property type="match status" value="1"/>
</dbReference>
<evidence type="ECO:0000313" key="9">
    <source>
        <dbReference type="EMBL" id="KAK7794216.1"/>
    </source>
</evidence>
<evidence type="ECO:0000256" key="3">
    <source>
        <dbReference type="ARBA" id="ARBA00022946"/>
    </source>
</evidence>
<keyword evidence="6" id="KW-0496">Mitochondrion</keyword>
<keyword evidence="3" id="KW-0809">Transit peptide</keyword>
<comment type="subcellular location">
    <subcellularLocation>
        <location evidence="1">Mitochondrion</location>
    </subcellularLocation>
</comment>
<proteinExistence type="predicted"/>
<dbReference type="PANTHER" id="PTHR13184">
    <property type="entry name" value="37S RIBOSOMAL PROTEIN S22"/>
    <property type="match status" value="1"/>
</dbReference>
<dbReference type="GO" id="GO:0006412">
    <property type="term" value="P:translation"/>
    <property type="evidence" value="ECO:0007669"/>
    <property type="project" value="InterPro"/>
</dbReference>
<evidence type="ECO:0000256" key="8">
    <source>
        <dbReference type="SAM" id="MobiDB-lite"/>
    </source>
</evidence>
<dbReference type="GO" id="GO:0046872">
    <property type="term" value="F:metal ion binding"/>
    <property type="evidence" value="ECO:0007669"/>
    <property type="project" value="UniProtKB-KW"/>
</dbReference>
<evidence type="ECO:0000256" key="6">
    <source>
        <dbReference type="ARBA" id="ARBA00023128"/>
    </source>
</evidence>
<dbReference type="InterPro" id="IPR029063">
    <property type="entry name" value="SAM-dependent_MTases_sf"/>
</dbReference>
<dbReference type="GO" id="GO:0051536">
    <property type="term" value="F:iron-sulfur cluster binding"/>
    <property type="evidence" value="ECO:0007669"/>
    <property type="project" value="UniProtKB-KW"/>
</dbReference>
<dbReference type="SUPFAM" id="SSF53335">
    <property type="entry name" value="S-adenosyl-L-methionine-dependent methyltransferases"/>
    <property type="match status" value="1"/>
</dbReference>
<feature type="region of interest" description="Disordered" evidence="8">
    <location>
        <begin position="486"/>
        <end position="509"/>
    </location>
</feature>
<dbReference type="InterPro" id="IPR052571">
    <property type="entry name" value="Mt_RNA_Methyltransferase"/>
</dbReference>
<evidence type="ECO:0000256" key="7">
    <source>
        <dbReference type="ARBA" id="ARBA00045681"/>
    </source>
</evidence>
<name>A0AAN9VG54_9ORTH</name>
<dbReference type="InterPro" id="IPR015324">
    <property type="entry name" value="Ribosomal_Rsm22-like"/>
</dbReference>
<dbReference type="GO" id="GO:0003735">
    <property type="term" value="F:structural constituent of ribosome"/>
    <property type="evidence" value="ECO:0007669"/>
    <property type="project" value="TreeGrafter"/>
</dbReference>
<evidence type="ECO:0000313" key="10">
    <source>
        <dbReference type="Proteomes" id="UP001378592"/>
    </source>
</evidence>
<evidence type="ECO:0000256" key="5">
    <source>
        <dbReference type="ARBA" id="ARBA00023014"/>
    </source>
</evidence>
<evidence type="ECO:0000256" key="1">
    <source>
        <dbReference type="ARBA" id="ARBA00004173"/>
    </source>
</evidence>
<keyword evidence="2" id="KW-0479">Metal-binding</keyword>
<dbReference type="GO" id="GO:0008168">
    <property type="term" value="F:methyltransferase activity"/>
    <property type="evidence" value="ECO:0007669"/>
    <property type="project" value="InterPro"/>
</dbReference>
<keyword evidence="4" id="KW-0408">Iron</keyword>
<dbReference type="Proteomes" id="UP001378592">
    <property type="component" value="Unassembled WGS sequence"/>
</dbReference>
<reference evidence="9 10" key="1">
    <citation type="submission" date="2024-03" db="EMBL/GenBank/DDBJ databases">
        <title>The genome assembly and annotation of the cricket Gryllus longicercus Weissman &amp; Gray.</title>
        <authorList>
            <person name="Szrajer S."/>
            <person name="Gray D."/>
            <person name="Ylla G."/>
        </authorList>
    </citation>
    <scope>NUCLEOTIDE SEQUENCE [LARGE SCALE GENOMIC DNA]</scope>
    <source>
        <strain evidence="9">DAG 2021-001</strain>
        <tissue evidence="9">Whole body minus gut</tissue>
    </source>
</reference>
<evidence type="ECO:0008006" key="11">
    <source>
        <dbReference type="Google" id="ProtNLM"/>
    </source>
</evidence>
<dbReference type="AlphaFoldDB" id="A0AAN9VG54"/>
<keyword evidence="10" id="KW-1185">Reference proteome</keyword>
<comment type="function">
    <text evidence="7">Mitochondrial ribosome (mitoribosome) assembly factor. Binds at the interface of the head and body domains of the mitochondrial small ribosomal subunit (mt-SSU), occluding the mRNA channel and preventing compaction of the head domain towards the body. Probable inactive methyltransferase: retains the characteristic folding and ability to bind S-adenosyl-L-methionine, but it probably lost its methyltransferase activity.</text>
</comment>
<feature type="compositionally biased region" description="Basic and acidic residues" evidence="8">
    <location>
        <begin position="499"/>
        <end position="509"/>
    </location>
</feature>
<gene>
    <name evidence="9" type="ORF">R5R35_012539</name>
</gene>
<evidence type="ECO:0000256" key="4">
    <source>
        <dbReference type="ARBA" id="ARBA00023004"/>
    </source>
</evidence>